<evidence type="ECO:0000313" key="11">
    <source>
        <dbReference type="Proteomes" id="UP001164746"/>
    </source>
</evidence>
<evidence type="ECO:0000256" key="7">
    <source>
        <dbReference type="SAM" id="MobiDB-lite"/>
    </source>
</evidence>
<evidence type="ECO:0000256" key="3">
    <source>
        <dbReference type="ARBA" id="ARBA00022741"/>
    </source>
</evidence>
<proteinExistence type="predicted"/>
<accession>A0ABY7E5H7</accession>
<reference evidence="10" key="1">
    <citation type="submission" date="2022-11" db="EMBL/GenBank/DDBJ databases">
        <title>Centuries of genome instability and evolution in soft-shell clam transmissible cancer (bioRxiv).</title>
        <authorList>
            <person name="Hart S.F.M."/>
            <person name="Yonemitsu M.A."/>
            <person name="Giersch R.M."/>
            <person name="Beal B.F."/>
            <person name="Arriagada G."/>
            <person name="Davis B.W."/>
            <person name="Ostrander E.A."/>
            <person name="Goff S.P."/>
            <person name="Metzger M.J."/>
        </authorList>
    </citation>
    <scope>NUCLEOTIDE SEQUENCE</scope>
    <source>
        <strain evidence="10">MELC-2E11</strain>
        <tissue evidence="10">Siphon/mantle</tissue>
    </source>
</reference>
<dbReference type="InterPro" id="IPR027417">
    <property type="entry name" value="P-loop_NTPase"/>
</dbReference>
<protein>
    <submittedName>
        <fullName evidence="10">ABCGK-like protein</fullName>
    </submittedName>
</protein>
<feature type="region of interest" description="Disordered" evidence="7">
    <location>
        <begin position="1"/>
        <end position="20"/>
    </location>
</feature>
<keyword evidence="3" id="KW-0547">Nucleotide-binding</keyword>
<dbReference type="PROSITE" id="PS50893">
    <property type="entry name" value="ABC_TRANSPORTER_2"/>
    <property type="match status" value="1"/>
</dbReference>
<dbReference type="SMART" id="SM00382">
    <property type="entry name" value="AAA"/>
    <property type="match status" value="1"/>
</dbReference>
<keyword evidence="11" id="KW-1185">Reference proteome</keyword>
<dbReference type="InterPro" id="IPR003593">
    <property type="entry name" value="AAA+_ATPase"/>
</dbReference>
<evidence type="ECO:0000313" key="10">
    <source>
        <dbReference type="EMBL" id="WAR05285.1"/>
    </source>
</evidence>
<dbReference type="Gene3D" id="3.40.50.300">
    <property type="entry name" value="P-loop containing nucleotide triphosphate hydrolases"/>
    <property type="match status" value="1"/>
</dbReference>
<evidence type="ECO:0000256" key="8">
    <source>
        <dbReference type="SAM" id="Phobius"/>
    </source>
</evidence>
<dbReference type="PANTHER" id="PTHR43038">
    <property type="entry name" value="ATP-BINDING CASSETTE, SUB-FAMILY H, MEMBER 1"/>
    <property type="match status" value="1"/>
</dbReference>
<dbReference type="InterPro" id="IPR003439">
    <property type="entry name" value="ABC_transporter-like_ATP-bd"/>
</dbReference>
<dbReference type="CDD" id="cd03230">
    <property type="entry name" value="ABC_DR_subfamily_A"/>
    <property type="match status" value="1"/>
</dbReference>
<sequence length="676" mass="74653">MAARVDLDSGSLAERRPSGPRRSLARLNRFRQEPAVVWGRQITKSYGKLQVLNSLNINVPRGCIYGLLGPSGCGKTTLLRSVLGRLQVDSGHVVVLGDKPGAHGHKVPGSMVGYMPQETALFVDLTIAETLQYYGRLHKMTSQLIQTRSDFLVEFLSLPDKHRLVSQLSGGQMRRVSFCVALLHEPELLILDEPTVGVDPLLRERIWDHLINITSHTGNQTTIILTTHYIEEAKQADKVGFMRYGRILAEEEPLKAIERFNMTSLENVFLRLCEEDCEGTLPEPRLPRNEYSKTSLNTEDEDNVKPVIDDDDEPLLDVTMGGDLEPPLPAHRFAFPIGLPSANNIFAQFLLFQFMLPLVEIVLFCLCIGNDPFGLHLSIVNEDTGPLGAAFLSHLDNHSIDNYTGRGCAEAYHSVKQGESWGVIHISENFSTDLQIRFLGGMNISDSVINGSSVKIQMDSTNEQIAIVLIKKITDGFEAFAGETLKAFGKNPKLASLPILMEKSVYGNQDATFTEFMAPGVMISVTFFLATGLTTLVFVMDKKMGLLDRCLASGMVSFEIMLAHMVTQMLIVVVQVAVLLSVALLIFKVPCLGPLIWVILLLLIQGFLGMALGVLYSAICSDENSAIQLALGSYFPLLLISGLDITYYMVWRGYLVSSGWCVFIVILGGVILKVRE</sequence>
<feature type="transmembrane region" description="Helical" evidence="8">
    <location>
        <begin position="595"/>
        <end position="619"/>
    </location>
</feature>
<evidence type="ECO:0000256" key="1">
    <source>
        <dbReference type="ARBA" id="ARBA00004141"/>
    </source>
</evidence>
<dbReference type="Pfam" id="PF12698">
    <property type="entry name" value="ABC2_membrane_3"/>
    <property type="match status" value="1"/>
</dbReference>
<keyword evidence="2 8" id="KW-0812">Transmembrane</keyword>
<evidence type="ECO:0000256" key="4">
    <source>
        <dbReference type="ARBA" id="ARBA00022840"/>
    </source>
</evidence>
<evidence type="ECO:0000259" key="9">
    <source>
        <dbReference type="PROSITE" id="PS50893"/>
    </source>
</evidence>
<evidence type="ECO:0000256" key="5">
    <source>
        <dbReference type="ARBA" id="ARBA00022989"/>
    </source>
</evidence>
<dbReference type="PANTHER" id="PTHR43038:SF3">
    <property type="entry name" value="ABC TRANSPORTER G FAMILY MEMBER 20 ISOFORM X1"/>
    <property type="match status" value="1"/>
</dbReference>
<comment type="subcellular location">
    <subcellularLocation>
        <location evidence="1">Membrane</location>
        <topology evidence="1">Multi-pass membrane protein</topology>
    </subcellularLocation>
</comment>
<dbReference type="SUPFAM" id="SSF52540">
    <property type="entry name" value="P-loop containing nucleoside triphosphate hydrolases"/>
    <property type="match status" value="1"/>
</dbReference>
<dbReference type="EMBL" id="CP111016">
    <property type="protein sequence ID" value="WAR05285.1"/>
    <property type="molecule type" value="Genomic_DNA"/>
</dbReference>
<organism evidence="10 11">
    <name type="scientific">Mya arenaria</name>
    <name type="common">Soft-shell clam</name>
    <dbReference type="NCBI Taxonomy" id="6604"/>
    <lineage>
        <taxon>Eukaryota</taxon>
        <taxon>Metazoa</taxon>
        <taxon>Spiralia</taxon>
        <taxon>Lophotrochozoa</taxon>
        <taxon>Mollusca</taxon>
        <taxon>Bivalvia</taxon>
        <taxon>Autobranchia</taxon>
        <taxon>Heteroconchia</taxon>
        <taxon>Euheterodonta</taxon>
        <taxon>Imparidentia</taxon>
        <taxon>Neoheterodontei</taxon>
        <taxon>Myida</taxon>
        <taxon>Myoidea</taxon>
        <taxon>Myidae</taxon>
        <taxon>Mya</taxon>
    </lineage>
</organism>
<feature type="transmembrane region" description="Helical" evidence="8">
    <location>
        <begin position="516"/>
        <end position="539"/>
    </location>
</feature>
<feature type="transmembrane region" description="Helical" evidence="8">
    <location>
        <begin position="560"/>
        <end position="589"/>
    </location>
</feature>
<dbReference type="Pfam" id="PF00005">
    <property type="entry name" value="ABC_tran"/>
    <property type="match status" value="1"/>
</dbReference>
<gene>
    <name evidence="10" type="ORF">MAR_020654</name>
</gene>
<dbReference type="Proteomes" id="UP001164746">
    <property type="component" value="Chromosome 5"/>
</dbReference>
<evidence type="ECO:0000256" key="2">
    <source>
        <dbReference type="ARBA" id="ARBA00022692"/>
    </source>
</evidence>
<feature type="transmembrane region" description="Helical" evidence="8">
    <location>
        <begin position="654"/>
        <end position="672"/>
    </location>
</feature>
<feature type="domain" description="ABC transporter" evidence="9">
    <location>
        <begin position="37"/>
        <end position="269"/>
    </location>
</feature>
<keyword evidence="6 8" id="KW-0472">Membrane</keyword>
<evidence type="ECO:0000256" key="6">
    <source>
        <dbReference type="ARBA" id="ARBA00023136"/>
    </source>
</evidence>
<name>A0ABY7E5H7_MYAAR</name>
<keyword evidence="5 8" id="KW-1133">Transmembrane helix</keyword>
<dbReference type="Gene3D" id="3.40.1710.10">
    <property type="entry name" value="abc type-2 transporter like domain"/>
    <property type="match status" value="1"/>
</dbReference>
<feature type="transmembrane region" description="Helical" evidence="8">
    <location>
        <begin position="626"/>
        <end position="648"/>
    </location>
</feature>
<dbReference type="InterPro" id="IPR017871">
    <property type="entry name" value="ABC_transporter-like_CS"/>
</dbReference>
<dbReference type="PROSITE" id="PS00211">
    <property type="entry name" value="ABC_TRANSPORTER_1"/>
    <property type="match status" value="1"/>
</dbReference>
<keyword evidence="4" id="KW-0067">ATP-binding</keyword>
<dbReference type="InterPro" id="IPR013525">
    <property type="entry name" value="ABC2_TM"/>
</dbReference>